<keyword evidence="4" id="KW-1185">Reference proteome</keyword>
<sequence length="149" mass="17564">MKEIKQLHQQIGLSTLKFVIFYILTLGFYDMVWLYSANNAFEKCLNTKVKSATYLIMYVIVCAWSNFFLSFPDEESYQIFLAIGACLNFVQFVMGFIWANSARYQLTYHCLAKHNIQLKTHTIYVLLFNYFYINYLINHLAKLELTESA</sequence>
<proteinExistence type="predicted"/>
<gene>
    <name evidence="3" type="ORF">FcAc13_04640</name>
</gene>
<dbReference type="InterPro" id="IPR025328">
    <property type="entry name" value="DUF4234"/>
</dbReference>
<feature type="transmembrane region" description="Helical" evidence="1">
    <location>
        <begin position="120"/>
        <end position="137"/>
    </location>
</feature>
<dbReference type="RefSeq" id="WP_187755037.1">
    <property type="nucleotide sequence ID" value="NZ_JABURY010000010.1"/>
</dbReference>
<evidence type="ECO:0000259" key="2">
    <source>
        <dbReference type="Pfam" id="PF14018"/>
    </source>
</evidence>
<evidence type="ECO:0000313" key="3">
    <source>
        <dbReference type="EMBL" id="MBC9130594.1"/>
    </source>
</evidence>
<reference evidence="3 4" key="1">
    <citation type="submission" date="2020-06" db="EMBL/GenBank/DDBJ databases">
        <title>Frischella cerana isolated from Apis cerana gut homogenate.</title>
        <authorList>
            <person name="Wolter L.A."/>
            <person name="Suenami S."/>
            <person name="Miyazaki R."/>
        </authorList>
    </citation>
    <scope>NUCLEOTIDE SEQUENCE [LARGE SCALE GENOMIC DNA]</scope>
    <source>
        <strain evidence="3 4">Ac13</strain>
    </source>
</reference>
<comment type="caution">
    <text evidence="3">The sequence shown here is derived from an EMBL/GenBank/DDBJ whole genome shotgun (WGS) entry which is preliminary data.</text>
</comment>
<feature type="transmembrane region" description="Helical" evidence="1">
    <location>
        <begin position="20"/>
        <end position="41"/>
    </location>
</feature>
<protein>
    <submittedName>
        <fullName evidence="3">DUF4234 domain-containing protein</fullName>
    </submittedName>
</protein>
<keyword evidence="1" id="KW-1133">Transmembrane helix</keyword>
<keyword evidence="1" id="KW-0472">Membrane</keyword>
<dbReference type="Proteomes" id="UP000651208">
    <property type="component" value="Unassembled WGS sequence"/>
</dbReference>
<organism evidence="3 4">
    <name type="scientific">Frischella japonica</name>
    <dbReference type="NCBI Taxonomy" id="2741544"/>
    <lineage>
        <taxon>Bacteria</taxon>
        <taxon>Pseudomonadati</taxon>
        <taxon>Pseudomonadota</taxon>
        <taxon>Gammaproteobacteria</taxon>
        <taxon>Orbales</taxon>
        <taxon>Orbaceae</taxon>
        <taxon>Frischella</taxon>
    </lineage>
</organism>
<dbReference type="Pfam" id="PF14018">
    <property type="entry name" value="DUF4234"/>
    <property type="match status" value="1"/>
</dbReference>
<evidence type="ECO:0000256" key="1">
    <source>
        <dbReference type="SAM" id="Phobius"/>
    </source>
</evidence>
<feature type="transmembrane region" description="Helical" evidence="1">
    <location>
        <begin position="53"/>
        <end position="71"/>
    </location>
</feature>
<keyword evidence="1" id="KW-0812">Transmembrane</keyword>
<feature type="domain" description="DUF4234" evidence="2">
    <location>
        <begin position="14"/>
        <end position="99"/>
    </location>
</feature>
<feature type="transmembrane region" description="Helical" evidence="1">
    <location>
        <begin position="77"/>
        <end position="99"/>
    </location>
</feature>
<name>A0ABR7QWK2_9GAMM</name>
<accession>A0ABR7QWK2</accession>
<dbReference type="EMBL" id="JABURY010000010">
    <property type="protein sequence ID" value="MBC9130594.1"/>
    <property type="molecule type" value="Genomic_DNA"/>
</dbReference>
<evidence type="ECO:0000313" key="4">
    <source>
        <dbReference type="Proteomes" id="UP000651208"/>
    </source>
</evidence>